<evidence type="ECO:0000256" key="2">
    <source>
        <dbReference type="HAMAP-Rule" id="MF_00460"/>
    </source>
</evidence>
<dbReference type="InterPro" id="IPR016155">
    <property type="entry name" value="Mopterin_synth/thiamin_S_b"/>
</dbReference>
<dbReference type="PANTHER" id="PTHR37483">
    <property type="entry name" value="UPF0125 PROTEIN RATB"/>
    <property type="match status" value="1"/>
</dbReference>
<comment type="caution">
    <text evidence="3">The sequence shown here is derived from an EMBL/GenBank/DDBJ whole genome shotgun (WGS) entry which is preliminary data.</text>
</comment>
<dbReference type="SUPFAM" id="SSF54285">
    <property type="entry name" value="MoaD/ThiS"/>
    <property type="match status" value="1"/>
</dbReference>
<protein>
    <recommendedName>
        <fullName evidence="2">UPF0125 protein ACFOZ5_05710</fullName>
    </recommendedName>
</protein>
<gene>
    <name evidence="3" type="ORF">ACFOZ5_05710</name>
</gene>
<keyword evidence="4" id="KW-1185">Reference proteome</keyword>
<dbReference type="Pfam" id="PF03658">
    <property type="entry name" value="Ub-RnfH"/>
    <property type="match status" value="1"/>
</dbReference>
<accession>A0ABV8QFW7</accession>
<evidence type="ECO:0000313" key="3">
    <source>
        <dbReference type="EMBL" id="MFC4258533.1"/>
    </source>
</evidence>
<name>A0ABV8QFW7_9GAMM</name>
<reference evidence="4" key="1">
    <citation type="journal article" date="2019" name="Int. J. Syst. Evol. Microbiol.">
        <title>The Global Catalogue of Microorganisms (GCM) 10K type strain sequencing project: providing services to taxonomists for standard genome sequencing and annotation.</title>
        <authorList>
            <consortium name="The Broad Institute Genomics Platform"/>
            <consortium name="The Broad Institute Genome Sequencing Center for Infectious Disease"/>
            <person name="Wu L."/>
            <person name="Ma J."/>
        </authorList>
    </citation>
    <scope>NUCLEOTIDE SEQUENCE [LARGE SCALE GENOMIC DNA]</scope>
    <source>
        <strain evidence="4">CECT 7297</strain>
    </source>
</reference>
<dbReference type="InterPro" id="IPR037021">
    <property type="entry name" value="RnfH_sf"/>
</dbReference>
<dbReference type="PANTHER" id="PTHR37483:SF1">
    <property type="entry name" value="UPF0125 PROTEIN RATB"/>
    <property type="match status" value="1"/>
</dbReference>
<comment type="similarity">
    <text evidence="1 2">Belongs to the UPF0125 (RnfH) family.</text>
</comment>
<dbReference type="Gene3D" id="3.10.20.280">
    <property type="entry name" value="RnfH-like"/>
    <property type="match status" value="1"/>
</dbReference>
<dbReference type="InterPro" id="IPR005346">
    <property type="entry name" value="RnfH"/>
</dbReference>
<organism evidence="3 4">
    <name type="scientific">Marinobacter lacisalsi</name>
    <dbReference type="NCBI Taxonomy" id="475979"/>
    <lineage>
        <taxon>Bacteria</taxon>
        <taxon>Pseudomonadati</taxon>
        <taxon>Pseudomonadota</taxon>
        <taxon>Gammaproteobacteria</taxon>
        <taxon>Pseudomonadales</taxon>
        <taxon>Marinobacteraceae</taxon>
        <taxon>Marinobacter</taxon>
    </lineage>
</organism>
<sequence>MWVEVAYATPERQEIVPVQVEDGASVLDAVRRSGIETLFPGLDPENVDMGIFGKVVKAPAEHRLREGDRVELYRPLKIDPKQARMNRARKKKDAV</sequence>
<dbReference type="EMBL" id="JBHSDI010000008">
    <property type="protein sequence ID" value="MFC4258533.1"/>
    <property type="molecule type" value="Genomic_DNA"/>
</dbReference>
<dbReference type="Proteomes" id="UP001595798">
    <property type="component" value="Unassembled WGS sequence"/>
</dbReference>
<evidence type="ECO:0000313" key="4">
    <source>
        <dbReference type="Proteomes" id="UP001595798"/>
    </source>
</evidence>
<proteinExistence type="inferred from homology"/>
<evidence type="ECO:0000256" key="1">
    <source>
        <dbReference type="ARBA" id="ARBA00010645"/>
    </source>
</evidence>
<dbReference type="NCBIfam" id="NF002490">
    <property type="entry name" value="PRK01777.1"/>
    <property type="match status" value="1"/>
</dbReference>
<dbReference type="RefSeq" id="WP_379886055.1">
    <property type="nucleotide sequence ID" value="NZ_JBHSDI010000008.1"/>
</dbReference>
<dbReference type="HAMAP" id="MF_00460">
    <property type="entry name" value="UPF0125_RnfH"/>
    <property type="match status" value="1"/>
</dbReference>